<dbReference type="EMBL" id="DS268111">
    <property type="protein sequence ID" value="KMM69631.1"/>
    <property type="molecule type" value="Genomic_DNA"/>
</dbReference>
<evidence type="ECO:0000313" key="2">
    <source>
        <dbReference type="Proteomes" id="UP000054567"/>
    </source>
</evidence>
<proteinExistence type="predicted"/>
<evidence type="ECO:0000313" key="1">
    <source>
        <dbReference type="EMBL" id="KMM69631.1"/>
    </source>
</evidence>
<sequence length="100" mass="11437">MAMFRCYPLPELHIRSTRSTGMAMKEIGSLSKGSPHLYEFLTPPYQASTNHLPRYCPILPCSTRIDFWQWKRCSTLETLTALLQTQGAWAVIFIAQAKQC</sequence>
<dbReference type="AlphaFoldDB" id="A0A0J6F9F3"/>
<accession>A0A0J6F9F3</accession>
<organism evidence="1 2">
    <name type="scientific">Coccidioides posadasii RMSCC 3488</name>
    <dbReference type="NCBI Taxonomy" id="454284"/>
    <lineage>
        <taxon>Eukaryota</taxon>
        <taxon>Fungi</taxon>
        <taxon>Dikarya</taxon>
        <taxon>Ascomycota</taxon>
        <taxon>Pezizomycotina</taxon>
        <taxon>Eurotiomycetes</taxon>
        <taxon>Eurotiomycetidae</taxon>
        <taxon>Onygenales</taxon>
        <taxon>Onygenaceae</taxon>
        <taxon>Coccidioides</taxon>
    </lineage>
</organism>
<reference evidence="2" key="2">
    <citation type="journal article" date="2009" name="Genome Res.">
        <title>Comparative genomic analyses of the human fungal pathogens Coccidioides and their relatives.</title>
        <authorList>
            <person name="Sharpton T.J."/>
            <person name="Stajich J.E."/>
            <person name="Rounsley S.D."/>
            <person name="Gardner M.J."/>
            <person name="Wortman J.R."/>
            <person name="Jordar V.S."/>
            <person name="Maiti R."/>
            <person name="Kodira C.D."/>
            <person name="Neafsey D.E."/>
            <person name="Zeng Q."/>
            <person name="Hung C.-Y."/>
            <person name="McMahan C."/>
            <person name="Muszewska A."/>
            <person name="Grynberg M."/>
            <person name="Mandel M.A."/>
            <person name="Kellner E.M."/>
            <person name="Barker B.M."/>
            <person name="Galgiani J.N."/>
            <person name="Orbach M.J."/>
            <person name="Kirkland T.N."/>
            <person name="Cole G.T."/>
            <person name="Henn M.R."/>
            <person name="Birren B.W."/>
            <person name="Taylor J.W."/>
        </authorList>
    </citation>
    <scope>NUCLEOTIDE SEQUENCE [LARGE SCALE GENOMIC DNA]</scope>
    <source>
        <strain evidence="2">RMSCC 3488</strain>
    </source>
</reference>
<reference evidence="2" key="3">
    <citation type="journal article" date="2010" name="Genome Res.">
        <title>Population genomic sequencing of Coccidioides fungi reveals recent hybridization and transposon control.</title>
        <authorList>
            <person name="Neafsey D.E."/>
            <person name="Barker B.M."/>
            <person name="Sharpton T.J."/>
            <person name="Stajich J.E."/>
            <person name="Park D.J."/>
            <person name="Whiston E."/>
            <person name="Hung C.-Y."/>
            <person name="McMahan C."/>
            <person name="White J."/>
            <person name="Sykes S."/>
            <person name="Heiman D."/>
            <person name="Young S."/>
            <person name="Zeng Q."/>
            <person name="Abouelleil A."/>
            <person name="Aftuck L."/>
            <person name="Bessette D."/>
            <person name="Brown A."/>
            <person name="FitzGerald M."/>
            <person name="Lui A."/>
            <person name="Macdonald J.P."/>
            <person name="Priest M."/>
            <person name="Orbach M.J."/>
            <person name="Galgiani J.N."/>
            <person name="Kirkland T.N."/>
            <person name="Cole G.T."/>
            <person name="Birren B.W."/>
            <person name="Henn M.R."/>
            <person name="Taylor J.W."/>
            <person name="Rounsley S.D."/>
        </authorList>
    </citation>
    <scope>NUCLEOTIDE SEQUENCE [LARGE SCALE GENOMIC DNA]</scope>
    <source>
        <strain evidence="2">RMSCC 3488</strain>
    </source>
</reference>
<reference evidence="1 2" key="1">
    <citation type="submission" date="2007-06" db="EMBL/GenBank/DDBJ databases">
        <title>The Genome Sequence of Coccidioides posadasii RMSCC_3488.</title>
        <authorList>
            <consortium name="Coccidioides Genome Resources Consortium"/>
            <consortium name="The Broad Institute Genome Sequencing Platform"/>
            <person name="Henn M.R."/>
            <person name="Sykes S."/>
            <person name="Young S."/>
            <person name="Jaffe D."/>
            <person name="Berlin A."/>
            <person name="Alvarez P."/>
            <person name="Butler J."/>
            <person name="Gnerre S."/>
            <person name="Grabherr M."/>
            <person name="Mauceli E."/>
            <person name="Brockman W."/>
            <person name="Kodira C."/>
            <person name="Alvarado L."/>
            <person name="Zeng Q."/>
            <person name="Crawford M."/>
            <person name="Antoine C."/>
            <person name="Devon K."/>
            <person name="Galgiani J."/>
            <person name="Orsborn K."/>
            <person name="Lewis M.L."/>
            <person name="Nusbaum C."/>
            <person name="Galagan J."/>
            <person name="Birren B."/>
        </authorList>
    </citation>
    <scope>NUCLEOTIDE SEQUENCE [LARGE SCALE GENOMIC DNA]</scope>
    <source>
        <strain evidence="1 2">RMSCC 3488</strain>
    </source>
</reference>
<dbReference type="VEuPathDB" id="FungiDB:CPAG_05945"/>
<dbReference type="Proteomes" id="UP000054567">
    <property type="component" value="Unassembled WGS sequence"/>
</dbReference>
<gene>
    <name evidence="1" type="ORF">CPAG_05945</name>
</gene>
<name>A0A0J6F9F3_COCPO</name>
<protein>
    <submittedName>
        <fullName evidence="1">Uncharacterized protein</fullName>
    </submittedName>
</protein>